<evidence type="ECO:0000256" key="7">
    <source>
        <dbReference type="ARBA" id="ARBA00049158"/>
    </source>
</evidence>
<dbReference type="EMBL" id="BAAAZP010000202">
    <property type="protein sequence ID" value="GAA3708888.1"/>
    <property type="molecule type" value="Genomic_DNA"/>
</dbReference>
<organism evidence="10 11">
    <name type="scientific">Nonomuraea antimicrobica</name>
    <dbReference type="NCBI Taxonomy" id="561173"/>
    <lineage>
        <taxon>Bacteria</taxon>
        <taxon>Bacillati</taxon>
        <taxon>Actinomycetota</taxon>
        <taxon>Actinomycetes</taxon>
        <taxon>Streptosporangiales</taxon>
        <taxon>Streptosporangiaceae</taxon>
        <taxon>Nonomuraea</taxon>
    </lineage>
</organism>
<dbReference type="RefSeq" id="WP_344893012.1">
    <property type="nucleotide sequence ID" value="NZ_BAAAZP010000202.1"/>
</dbReference>
<dbReference type="PANTHER" id="PTHR21039">
    <property type="entry name" value="HISTIDINOL PHOSPHATASE-RELATED"/>
    <property type="match status" value="1"/>
</dbReference>
<evidence type="ECO:0000259" key="9">
    <source>
        <dbReference type="Pfam" id="PF02811"/>
    </source>
</evidence>
<dbReference type="Gene3D" id="3.20.20.140">
    <property type="entry name" value="Metal-dependent hydrolases"/>
    <property type="match status" value="1"/>
</dbReference>
<evidence type="ECO:0000256" key="5">
    <source>
        <dbReference type="ARBA" id="ARBA00022801"/>
    </source>
</evidence>
<protein>
    <recommendedName>
        <fullName evidence="3 8">Histidinol-phosphatase</fullName>
        <shortName evidence="8">HolPase</shortName>
        <ecNumber evidence="3 8">3.1.3.15</ecNumber>
    </recommendedName>
</protein>
<evidence type="ECO:0000313" key="10">
    <source>
        <dbReference type="EMBL" id="GAA3708888.1"/>
    </source>
</evidence>
<dbReference type="Proteomes" id="UP001500902">
    <property type="component" value="Unassembled WGS sequence"/>
</dbReference>
<proteinExistence type="inferred from homology"/>
<comment type="pathway">
    <text evidence="1 8">Amino-acid biosynthesis; L-histidine biosynthesis; L-histidine from 5-phospho-alpha-D-ribose 1-diphosphate: step 8/9.</text>
</comment>
<evidence type="ECO:0000256" key="8">
    <source>
        <dbReference type="RuleBase" id="RU366003"/>
    </source>
</evidence>
<sequence length="280" mass="31584">MLLPADSHVHSEWSWDAPLGSMERTCEKAVELGLPAIAFTEHVDHTVWMVNLDVLHPDDHLATMCSPDGELTPPRFDAAGYLEAIERCRERFPELRILSGMELGEPHWHAEEIAKLLAVGPFDRLIGSLHCLPIGDRFTEPPGQFARRPAAEVMREYLAEIPRLMESEVFTVLAHIDYPIRYWPAEQAGPFDLLEFEEEFRHALRVTAESGRALEISTRLPLHSTILRWWREEGGQAVTFGSDAHMPSALAQGFEEAAHMAQAHGFRPGKDLLGIWGRVD</sequence>
<keyword evidence="6 8" id="KW-0368">Histidine biosynthesis</keyword>
<evidence type="ECO:0000256" key="3">
    <source>
        <dbReference type="ARBA" id="ARBA00013085"/>
    </source>
</evidence>
<dbReference type="InterPro" id="IPR010140">
    <property type="entry name" value="Histidinol_P_phosphatase_HisJ"/>
</dbReference>
<dbReference type="EC" id="3.1.3.15" evidence="3 8"/>
<name>A0ABP7DTG4_9ACTN</name>
<dbReference type="InterPro" id="IPR016195">
    <property type="entry name" value="Pol/histidinol_Pase-like"/>
</dbReference>
<evidence type="ECO:0000256" key="1">
    <source>
        <dbReference type="ARBA" id="ARBA00004970"/>
    </source>
</evidence>
<dbReference type="InterPro" id="IPR004013">
    <property type="entry name" value="PHP_dom"/>
</dbReference>
<dbReference type="SUPFAM" id="SSF89550">
    <property type="entry name" value="PHP domain-like"/>
    <property type="match status" value="1"/>
</dbReference>
<dbReference type="PANTHER" id="PTHR21039:SF0">
    <property type="entry name" value="HISTIDINOL-PHOSPHATASE"/>
    <property type="match status" value="1"/>
</dbReference>
<evidence type="ECO:0000256" key="2">
    <source>
        <dbReference type="ARBA" id="ARBA00009152"/>
    </source>
</evidence>
<comment type="caution">
    <text evidence="10">The sequence shown here is derived from an EMBL/GenBank/DDBJ whole genome shotgun (WGS) entry which is preliminary data.</text>
</comment>
<keyword evidence="5 8" id="KW-0378">Hydrolase</keyword>
<gene>
    <name evidence="10" type="ORF">GCM10022224_087940</name>
</gene>
<evidence type="ECO:0000256" key="6">
    <source>
        <dbReference type="ARBA" id="ARBA00023102"/>
    </source>
</evidence>
<evidence type="ECO:0000256" key="4">
    <source>
        <dbReference type="ARBA" id="ARBA00022605"/>
    </source>
</evidence>
<comment type="catalytic activity">
    <reaction evidence="7 8">
        <text>L-histidinol phosphate + H2O = L-histidinol + phosphate</text>
        <dbReference type="Rhea" id="RHEA:14465"/>
        <dbReference type="ChEBI" id="CHEBI:15377"/>
        <dbReference type="ChEBI" id="CHEBI:43474"/>
        <dbReference type="ChEBI" id="CHEBI:57699"/>
        <dbReference type="ChEBI" id="CHEBI:57980"/>
        <dbReference type="EC" id="3.1.3.15"/>
    </reaction>
</comment>
<accession>A0ABP7DTG4</accession>
<keyword evidence="4 8" id="KW-0028">Amino-acid biosynthesis</keyword>
<keyword evidence="11" id="KW-1185">Reference proteome</keyword>
<comment type="similarity">
    <text evidence="2 8">Belongs to the PHP hydrolase family. HisK subfamily.</text>
</comment>
<feature type="domain" description="PHP" evidence="9">
    <location>
        <begin position="6"/>
        <end position="218"/>
    </location>
</feature>
<evidence type="ECO:0000313" key="11">
    <source>
        <dbReference type="Proteomes" id="UP001500902"/>
    </source>
</evidence>
<dbReference type="Pfam" id="PF02811">
    <property type="entry name" value="PHP"/>
    <property type="match status" value="1"/>
</dbReference>
<reference evidence="11" key="1">
    <citation type="journal article" date="2019" name="Int. J. Syst. Evol. Microbiol.">
        <title>The Global Catalogue of Microorganisms (GCM) 10K type strain sequencing project: providing services to taxonomists for standard genome sequencing and annotation.</title>
        <authorList>
            <consortium name="The Broad Institute Genomics Platform"/>
            <consortium name="The Broad Institute Genome Sequencing Center for Infectious Disease"/>
            <person name="Wu L."/>
            <person name="Ma J."/>
        </authorList>
    </citation>
    <scope>NUCLEOTIDE SEQUENCE [LARGE SCALE GENOMIC DNA]</scope>
    <source>
        <strain evidence="11">JCM 16904</strain>
    </source>
</reference>